<gene>
    <name evidence="3" type="ORF">GOC77_01405</name>
</gene>
<evidence type="ECO:0000256" key="1">
    <source>
        <dbReference type="SAM" id="Phobius"/>
    </source>
</evidence>
<dbReference type="InterPro" id="IPR050834">
    <property type="entry name" value="Glycosyltransf_2"/>
</dbReference>
<accession>A0A847UI83</accession>
<dbReference type="RefSeq" id="WP_170095656.1">
    <property type="nucleotide sequence ID" value="NZ_WOWA01000002.1"/>
</dbReference>
<dbReference type="SUPFAM" id="SSF53448">
    <property type="entry name" value="Nucleotide-diphospho-sugar transferases"/>
    <property type="match status" value="1"/>
</dbReference>
<dbReference type="Gene3D" id="3.90.550.10">
    <property type="entry name" value="Spore Coat Polysaccharide Biosynthesis Protein SpsA, Chain A"/>
    <property type="match status" value="1"/>
</dbReference>
<evidence type="ECO:0000313" key="3">
    <source>
        <dbReference type="EMBL" id="NLV11947.1"/>
    </source>
</evidence>
<feature type="domain" description="Glycosyltransferase 2-like" evidence="2">
    <location>
        <begin position="8"/>
        <end position="165"/>
    </location>
</feature>
<dbReference type="CDD" id="cd00761">
    <property type="entry name" value="Glyco_tranf_GTA_type"/>
    <property type="match status" value="1"/>
</dbReference>
<evidence type="ECO:0000259" key="2">
    <source>
        <dbReference type="Pfam" id="PF00535"/>
    </source>
</evidence>
<keyword evidence="1" id="KW-0812">Transmembrane</keyword>
<keyword evidence="1" id="KW-0472">Membrane</keyword>
<keyword evidence="1" id="KW-1133">Transmembrane helix</keyword>
<dbReference type="InterPro" id="IPR001173">
    <property type="entry name" value="Glyco_trans_2-like"/>
</dbReference>
<dbReference type="AlphaFoldDB" id="A0A847UI83"/>
<comment type="caution">
    <text evidence="3">The sequence shown here is derived from an EMBL/GenBank/DDBJ whole genome shotgun (WGS) entry which is preliminary data.</text>
</comment>
<feature type="transmembrane region" description="Helical" evidence="1">
    <location>
        <begin position="275"/>
        <end position="295"/>
    </location>
</feature>
<dbReference type="Pfam" id="PF00535">
    <property type="entry name" value="Glycos_transf_2"/>
    <property type="match status" value="1"/>
</dbReference>
<dbReference type="EMBL" id="WOWA01000002">
    <property type="protein sequence ID" value="NLV11947.1"/>
    <property type="molecule type" value="Genomic_DNA"/>
</dbReference>
<reference evidence="3" key="1">
    <citation type="submission" date="2019-12" db="EMBL/GenBank/DDBJ databases">
        <title>Whole genome sequencing of Haloarcula argentinensis strain pws5.</title>
        <authorList>
            <person name="Verma D.K."/>
            <person name="Gopal K."/>
            <person name="Prasad E.S."/>
        </authorList>
    </citation>
    <scope>NUCLEOTIDE SEQUENCE</scope>
    <source>
        <strain evidence="3">Pws5</strain>
    </source>
</reference>
<name>A0A847UI83_HALAR</name>
<proteinExistence type="predicted"/>
<keyword evidence="3" id="KW-0808">Transferase</keyword>
<sequence>MLARPKVSIIITTYYRNDKLKRAIEACLSQDYDNIEIFVVDDSGEGYAEGIVADYDCVEYIQMNENKGQIAAWNKCVDYISGKYVNLHDDDDFLRENKIKKQVDYLEGNSEIGSVYCGFTDNSGRSYLPEETNKIQIRRNILKQHIPCCQTTTMLTRSQLLKSIFPLQEYPAATDIALQLEIISKADVGCITECLVNRNINTGSIGSSIKNRKTRLRLIDEYDIYQNHQRERNYALARSYYLLGETLSRKRIWSAEAVRALVKSNYHSNSNRLDYIFLFFATLLGRVGILIYDLLTSAVYKFKQALKH</sequence>
<protein>
    <submittedName>
        <fullName evidence="3">Glycosyltransferase</fullName>
    </submittedName>
</protein>
<dbReference type="GO" id="GO:0016740">
    <property type="term" value="F:transferase activity"/>
    <property type="evidence" value="ECO:0007669"/>
    <property type="project" value="UniProtKB-KW"/>
</dbReference>
<organism evidence="3 4">
    <name type="scientific">Haloarcula argentinensis</name>
    <dbReference type="NCBI Taxonomy" id="43776"/>
    <lineage>
        <taxon>Archaea</taxon>
        <taxon>Methanobacteriati</taxon>
        <taxon>Methanobacteriota</taxon>
        <taxon>Stenosarchaea group</taxon>
        <taxon>Halobacteria</taxon>
        <taxon>Halobacteriales</taxon>
        <taxon>Haloarculaceae</taxon>
        <taxon>Haloarcula</taxon>
    </lineage>
</organism>
<dbReference type="PANTHER" id="PTHR43685:SF2">
    <property type="entry name" value="GLYCOSYLTRANSFERASE 2-LIKE DOMAIN-CONTAINING PROTEIN"/>
    <property type="match status" value="1"/>
</dbReference>
<dbReference type="Proteomes" id="UP000641625">
    <property type="component" value="Unassembled WGS sequence"/>
</dbReference>
<evidence type="ECO:0000313" key="4">
    <source>
        <dbReference type="Proteomes" id="UP000641625"/>
    </source>
</evidence>
<dbReference type="PANTHER" id="PTHR43685">
    <property type="entry name" value="GLYCOSYLTRANSFERASE"/>
    <property type="match status" value="1"/>
</dbReference>
<dbReference type="InterPro" id="IPR029044">
    <property type="entry name" value="Nucleotide-diphossugar_trans"/>
</dbReference>